<evidence type="ECO:0000256" key="2">
    <source>
        <dbReference type="SAM" id="Phobius"/>
    </source>
</evidence>
<accession>A0A8B8DGN8</accession>
<feature type="region of interest" description="Disordered" evidence="1">
    <location>
        <begin position="421"/>
        <end position="471"/>
    </location>
</feature>
<feature type="compositionally biased region" description="Basic and acidic residues" evidence="1">
    <location>
        <begin position="258"/>
        <end position="276"/>
    </location>
</feature>
<keyword evidence="4" id="KW-1185">Reference proteome</keyword>
<feature type="region of interest" description="Disordered" evidence="1">
    <location>
        <begin position="243"/>
        <end position="276"/>
    </location>
</feature>
<feature type="transmembrane region" description="Helical" evidence="2">
    <location>
        <begin position="322"/>
        <end position="348"/>
    </location>
</feature>
<proteinExistence type="predicted"/>
<evidence type="ECO:0000313" key="4">
    <source>
        <dbReference type="Proteomes" id="UP000694844"/>
    </source>
</evidence>
<keyword evidence="2" id="KW-0812">Transmembrane</keyword>
<feature type="chain" id="PRO_5034258929" evidence="3">
    <location>
        <begin position="24"/>
        <end position="499"/>
    </location>
</feature>
<feature type="compositionally biased region" description="Polar residues" evidence="1">
    <location>
        <begin position="297"/>
        <end position="308"/>
    </location>
</feature>
<gene>
    <name evidence="5" type="primary">LOC111126756</name>
</gene>
<reference evidence="5" key="1">
    <citation type="submission" date="2025-08" db="UniProtKB">
        <authorList>
            <consortium name="RefSeq"/>
        </authorList>
    </citation>
    <scope>IDENTIFICATION</scope>
    <source>
        <tissue evidence="5">Whole sample</tissue>
    </source>
</reference>
<evidence type="ECO:0000256" key="3">
    <source>
        <dbReference type="SAM" id="SignalP"/>
    </source>
</evidence>
<evidence type="ECO:0000313" key="5">
    <source>
        <dbReference type="RefSeq" id="XP_022327302.1"/>
    </source>
</evidence>
<keyword evidence="2" id="KW-0472">Membrane</keyword>
<dbReference type="OrthoDB" id="6158947at2759"/>
<protein>
    <submittedName>
        <fullName evidence="5">Nucleoprotein TPR-like isoform X1</fullName>
    </submittedName>
</protein>
<feature type="region of interest" description="Disordered" evidence="1">
    <location>
        <begin position="82"/>
        <end position="104"/>
    </location>
</feature>
<name>A0A8B8DGN8_CRAVI</name>
<feature type="compositionally biased region" description="Polar residues" evidence="1">
    <location>
        <begin position="432"/>
        <end position="444"/>
    </location>
</feature>
<keyword evidence="2" id="KW-1133">Transmembrane helix</keyword>
<feature type="compositionally biased region" description="Basic and acidic residues" evidence="1">
    <location>
        <begin position="129"/>
        <end position="139"/>
    </location>
</feature>
<feature type="region of interest" description="Disordered" evidence="1">
    <location>
        <begin position="291"/>
        <end position="313"/>
    </location>
</feature>
<keyword evidence="3" id="KW-0732">Signal</keyword>
<feature type="region of interest" description="Disordered" evidence="1">
    <location>
        <begin position="219"/>
        <end position="238"/>
    </location>
</feature>
<dbReference type="KEGG" id="cvn:111126756"/>
<evidence type="ECO:0000256" key="1">
    <source>
        <dbReference type="SAM" id="MobiDB-lite"/>
    </source>
</evidence>
<feature type="region of interest" description="Disordered" evidence="1">
    <location>
        <begin position="129"/>
        <end position="154"/>
    </location>
</feature>
<dbReference type="GeneID" id="111126756"/>
<sequence>MIKIIRLLLFCLILDAYCEVVFANAWEPDGSWITVDDKAVPLSKNTNQSQDDTSYNKERELSKITNFIRNIKSLVKENQIKPEKRRKAVPLSKNTNQSEDDMSYNKEREFSKIINFIRDIKSLVKKNQIKTEKRRKGEDEISGGKTPMPIRPSSTYRNTEDVIIKVNRKNRPDHQKLLHKLRKLLKERRKITQLKAGEEKPEKHDPDKVVFLKNLKQSSIDKKKKVQPSKPIKDEVTISSKKMKETLAEKTSSADVGDDAKEKEQKEEAEKQDDTSSKLFDLINKLKSLDRLRPSANEPTEQAATQKATNHEKPRDLLKDQALWIGLVTGCCLAAMVCAMCFFIGVLIKGFKRKKDGDKRPLDLNFNCPPESYKERHYSGFSHMRDPKTGRRFIVLKDNCENYSITSSDSSSEEEIYNASQQSPSKPVLNISHRSSINRTSTPIKSPLRLTRSAPGSPAVRRDLSKSWNSPPVSPLASVTPVFASPIKLPGNECHYINR</sequence>
<dbReference type="RefSeq" id="XP_022327302.1">
    <property type="nucleotide sequence ID" value="XM_022471594.1"/>
</dbReference>
<dbReference type="Proteomes" id="UP000694844">
    <property type="component" value="Chromosome 3"/>
</dbReference>
<organism evidence="4 5">
    <name type="scientific">Crassostrea virginica</name>
    <name type="common">Eastern oyster</name>
    <dbReference type="NCBI Taxonomy" id="6565"/>
    <lineage>
        <taxon>Eukaryota</taxon>
        <taxon>Metazoa</taxon>
        <taxon>Spiralia</taxon>
        <taxon>Lophotrochozoa</taxon>
        <taxon>Mollusca</taxon>
        <taxon>Bivalvia</taxon>
        <taxon>Autobranchia</taxon>
        <taxon>Pteriomorphia</taxon>
        <taxon>Ostreida</taxon>
        <taxon>Ostreoidea</taxon>
        <taxon>Ostreidae</taxon>
        <taxon>Crassostrea</taxon>
    </lineage>
</organism>
<feature type="signal peptide" evidence="3">
    <location>
        <begin position="1"/>
        <end position="23"/>
    </location>
</feature>
<dbReference type="AlphaFoldDB" id="A0A8B8DGN8"/>